<organism evidence="1">
    <name type="scientific">Puccinia triticina (isolate 1-1 / race 1 (BBBD))</name>
    <name type="common">Brown leaf rust fungus</name>
    <dbReference type="NCBI Taxonomy" id="630390"/>
    <lineage>
        <taxon>Eukaryota</taxon>
        <taxon>Fungi</taxon>
        <taxon>Dikarya</taxon>
        <taxon>Basidiomycota</taxon>
        <taxon>Pucciniomycotina</taxon>
        <taxon>Pucciniomycetes</taxon>
        <taxon>Pucciniales</taxon>
        <taxon>Pucciniaceae</taxon>
        <taxon>Puccinia</taxon>
    </lineage>
</organism>
<dbReference type="OrthoDB" id="2507659at2759"/>
<accession>A0A180G382</accession>
<reference evidence="2 3" key="3">
    <citation type="journal article" date="2017" name="G3 (Bethesda)">
        <title>Comparative analysis highlights variable genome content of wheat rusts and divergence of the mating loci.</title>
        <authorList>
            <person name="Cuomo C.A."/>
            <person name="Bakkeren G."/>
            <person name="Khalil H.B."/>
            <person name="Panwar V."/>
            <person name="Joly D."/>
            <person name="Linning R."/>
            <person name="Sakthikumar S."/>
            <person name="Song X."/>
            <person name="Adiconis X."/>
            <person name="Fan L."/>
            <person name="Goldberg J.M."/>
            <person name="Levin J.Z."/>
            <person name="Young S."/>
            <person name="Zeng Q."/>
            <person name="Anikster Y."/>
            <person name="Bruce M."/>
            <person name="Wang M."/>
            <person name="Yin C."/>
            <person name="McCallum B."/>
            <person name="Szabo L.J."/>
            <person name="Hulbert S."/>
            <person name="Chen X."/>
            <person name="Fellers J.P."/>
        </authorList>
    </citation>
    <scope>NUCLEOTIDE SEQUENCE</scope>
    <source>
        <strain evidence="2">isolate 1-1 / race 1 (BBBD)</strain>
        <strain evidence="3">Isolate 1-1 / race 1 (BBBD)</strain>
    </source>
</reference>
<reference evidence="1" key="1">
    <citation type="submission" date="2009-11" db="EMBL/GenBank/DDBJ databases">
        <authorList>
            <consortium name="The Broad Institute Genome Sequencing Platform"/>
            <person name="Ward D."/>
            <person name="Feldgarden M."/>
            <person name="Earl A."/>
            <person name="Young S.K."/>
            <person name="Zeng Q."/>
            <person name="Koehrsen M."/>
            <person name="Alvarado L."/>
            <person name="Berlin A."/>
            <person name="Bochicchio J."/>
            <person name="Borenstein D."/>
            <person name="Chapman S.B."/>
            <person name="Chen Z."/>
            <person name="Engels R."/>
            <person name="Freedman E."/>
            <person name="Gellesch M."/>
            <person name="Goldberg J."/>
            <person name="Griggs A."/>
            <person name="Gujja S."/>
            <person name="Heilman E."/>
            <person name="Heiman D."/>
            <person name="Hepburn T."/>
            <person name="Howarth C."/>
            <person name="Jen D."/>
            <person name="Larson L."/>
            <person name="Lewis B."/>
            <person name="Mehta T."/>
            <person name="Park D."/>
            <person name="Pearson M."/>
            <person name="Roberts A."/>
            <person name="Saif S."/>
            <person name="Shea T."/>
            <person name="Shenoy N."/>
            <person name="Sisk P."/>
            <person name="Stolte C."/>
            <person name="Sykes S."/>
            <person name="Thomson T."/>
            <person name="Walk T."/>
            <person name="White J."/>
            <person name="Yandava C."/>
            <person name="Izard J."/>
            <person name="Baranova O.V."/>
            <person name="Blanton J.M."/>
            <person name="Tanner A.C."/>
            <person name="Dewhirst F.E."/>
            <person name="Haas B."/>
            <person name="Nusbaum C."/>
            <person name="Birren B."/>
        </authorList>
    </citation>
    <scope>NUCLEOTIDE SEQUENCE [LARGE SCALE GENOMIC DNA]</scope>
    <source>
        <strain evidence="1">1-1 BBBD Race 1</strain>
    </source>
</reference>
<dbReference type="STRING" id="630390.A0A180G382"/>
<dbReference type="AlphaFoldDB" id="A0A180G382"/>
<protein>
    <submittedName>
        <fullName evidence="1 2">Uncharacterized protein</fullName>
    </submittedName>
</protein>
<dbReference type="EMBL" id="ADAS02000594">
    <property type="protein sequence ID" value="OAV87094.1"/>
    <property type="molecule type" value="Genomic_DNA"/>
</dbReference>
<sequence length="310" mass="34570">MASKAKTHDKEDSVPDRELDDLMPCLLPEELLCVRRAIEQTSVPSWVDRLPLQLGTASAGSLKAAEWGILYTIFYPLVLMPLWDLCDANTDCKILSANLVQKHTLTNWPKVNSKPNIHILQHFPAVIERFGPPAAFAAWAQERLNGLLGKAKTNNHPGRLSKTLFWRWIQGATLKHLGGLTNINVDEAVEESNGTIDATPISGEIYDQWLDHLNTYPLYSSSKWIREGLASDQSHSKILKPMAVLQPSFKDQQKKNFTVKKGHAGNSYIHFTLGGKDLFGSIQTLFSTKQIPNATFAQVSLFVDVDQEAP</sequence>
<evidence type="ECO:0000313" key="2">
    <source>
        <dbReference type="EnsemblFungi" id="PTTG_29576-t43_1-p1"/>
    </source>
</evidence>
<evidence type="ECO:0000313" key="1">
    <source>
        <dbReference type="EMBL" id="OAV87094.1"/>
    </source>
</evidence>
<proteinExistence type="predicted"/>
<evidence type="ECO:0000313" key="3">
    <source>
        <dbReference type="Proteomes" id="UP000005240"/>
    </source>
</evidence>
<dbReference type="VEuPathDB" id="FungiDB:PTTG_29576"/>
<gene>
    <name evidence="1" type="ORF">PTTG_29576</name>
</gene>
<reference evidence="1" key="2">
    <citation type="submission" date="2016-05" db="EMBL/GenBank/DDBJ databases">
        <title>Comparative analysis highlights variable genome content of wheat rusts and divergence of the mating loci.</title>
        <authorList>
            <person name="Cuomo C.A."/>
            <person name="Bakkeren G."/>
            <person name="Szabo L."/>
            <person name="Khalil H."/>
            <person name="Joly D."/>
            <person name="Goldberg J."/>
            <person name="Young S."/>
            <person name="Zeng Q."/>
            <person name="Fellers J."/>
        </authorList>
    </citation>
    <scope>NUCLEOTIDE SEQUENCE [LARGE SCALE GENOMIC DNA]</scope>
    <source>
        <strain evidence="1">1-1 BBBD Race 1</strain>
    </source>
</reference>
<name>A0A180G382_PUCT1</name>
<reference evidence="2" key="4">
    <citation type="submission" date="2025-05" db="UniProtKB">
        <authorList>
            <consortium name="EnsemblFungi"/>
        </authorList>
    </citation>
    <scope>IDENTIFICATION</scope>
    <source>
        <strain evidence="2">isolate 1-1 / race 1 (BBBD)</strain>
    </source>
</reference>
<dbReference type="EnsemblFungi" id="PTTG_29576-t43_1">
    <property type="protein sequence ID" value="PTTG_29576-t43_1-p1"/>
    <property type="gene ID" value="PTTG_29576"/>
</dbReference>
<dbReference type="Proteomes" id="UP000005240">
    <property type="component" value="Unassembled WGS sequence"/>
</dbReference>
<keyword evidence="3" id="KW-1185">Reference proteome</keyword>